<dbReference type="PANTHER" id="PTHR47129">
    <property type="entry name" value="QUINONE OXIDOREDUCTASE 2"/>
    <property type="match status" value="1"/>
</dbReference>
<dbReference type="InterPro" id="IPR036291">
    <property type="entry name" value="NAD(P)-bd_dom_sf"/>
</dbReference>
<comment type="caution">
    <text evidence="2">The sequence shown here is derived from an EMBL/GenBank/DDBJ whole genome shotgun (WGS) entry which is preliminary data.</text>
</comment>
<dbReference type="Gene3D" id="3.90.25.10">
    <property type="entry name" value="UDP-galactose 4-epimerase, domain 1"/>
    <property type="match status" value="1"/>
</dbReference>
<dbReference type="SUPFAM" id="SSF51735">
    <property type="entry name" value="NAD(P)-binding Rossmann-fold domains"/>
    <property type="match status" value="1"/>
</dbReference>
<evidence type="ECO:0000259" key="1">
    <source>
        <dbReference type="Pfam" id="PF13460"/>
    </source>
</evidence>
<feature type="domain" description="NAD(P)-binding" evidence="1">
    <location>
        <begin position="6"/>
        <end position="184"/>
    </location>
</feature>
<reference evidence="3" key="1">
    <citation type="journal article" date="2019" name="Int. J. Syst. Evol. Microbiol.">
        <title>The Global Catalogue of Microorganisms (GCM) 10K type strain sequencing project: providing services to taxonomists for standard genome sequencing and annotation.</title>
        <authorList>
            <consortium name="The Broad Institute Genomics Platform"/>
            <consortium name="The Broad Institute Genome Sequencing Center for Infectious Disease"/>
            <person name="Wu L."/>
            <person name="Ma J."/>
        </authorList>
    </citation>
    <scope>NUCLEOTIDE SEQUENCE [LARGE SCALE GENOMIC DNA]</scope>
    <source>
        <strain evidence="3">JCM 17388</strain>
    </source>
</reference>
<dbReference type="PANTHER" id="PTHR47129:SF1">
    <property type="entry name" value="NMRA-LIKE DOMAIN-CONTAINING PROTEIN"/>
    <property type="match status" value="1"/>
</dbReference>
<dbReference type="Proteomes" id="UP001501251">
    <property type="component" value="Unassembled WGS sequence"/>
</dbReference>
<dbReference type="EMBL" id="BAABAQ010000009">
    <property type="protein sequence ID" value="GAA4198579.1"/>
    <property type="molecule type" value="Genomic_DNA"/>
</dbReference>
<dbReference type="InterPro" id="IPR016040">
    <property type="entry name" value="NAD(P)-bd_dom"/>
</dbReference>
<gene>
    <name evidence="2" type="ORF">GCM10022252_49250</name>
</gene>
<protein>
    <submittedName>
        <fullName evidence="2">SDR family oxidoreductase</fullName>
    </submittedName>
</protein>
<dbReference type="InterPro" id="IPR052718">
    <property type="entry name" value="NmrA-type_oxidoreductase"/>
</dbReference>
<sequence>MIVVTGATGQLGRLVVDGLLERVPADRVVAAVRTPGKAADLAARGVKVKEADYERPETLKRAFAPGDTVLLISGDAVGRRLGQHRAVVDAARAAGVARVVYTSVLHADTTPLALAVDHRGTEEHIRASGIPFTFLRNGFYTEVYAVSVLQGVEHGAILGAAGDGRVASASRADYAAAAVAVLTREEDGDRVYELSGDTSWSLPELAAEVSAASGRPVVYRDLSHADFHQALIDAGLPEPVATMYADIDLDIVQGALSPTPGELRALIGRPTTPLRESVAAILKEA</sequence>
<organism evidence="2 3">
    <name type="scientific">Streptosporangium oxazolinicum</name>
    <dbReference type="NCBI Taxonomy" id="909287"/>
    <lineage>
        <taxon>Bacteria</taxon>
        <taxon>Bacillati</taxon>
        <taxon>Actinomycetota</taxon>
        <taxon>Actinomycetes</taxon>
        <taxon>Streptosporangiales</taxon>
        <taxon>Streptosporangiaceae</taxon>
        <taxon>Streptosporangium</taxon>
    </lineage>
</organism>
<evidence type="ECO:0000313" key="2">
    <source>
        <dbReference type="EMBL" id="GAA4198579.1"/>
    </source>
</evidence>
<dbReference type="Pfam" id="PF13460">
    <property type="entry name" value="NAD_binding_10"/>
    <property type="match status" value="1"/>
</dbReference>
<evidence type="ECO:0000313" key="3">
    <source>
        <dbReference type="Proteomes" id="UP001501251"/>
    </source>
</evidence>
<keyword evidence="3" id="KW-1185">Reference proteome</keyword>
<accession>A0ABP8B651</accession>
<dbReference type="Gene3D" id="3.40.50.720">
    <property type="entry name" value="NAD(P)-binding Rossmann-like Domain"/>
    <property type="match status" value="1"/>
</dbReference>
<name>A0ABP8B651_9ACTN</name>
<dbReference type="RefSeq" id="WP_344920386.1">
    <property type="nucleotide sequence ID" value="NZ_BAABAQ010000009.1"/>
</dbReference>
<proteinExistence type="predicted"/>